<dbReference type="RefSeq" id="WP_250098070.1">
    <property type="nucleotide sequence ID" value="NZ_JAKRYL010000025.1"/>
</dbReference>
<keyword evidence="1" id="KW-1133">Transmembrane helix</keyword>
<dbReference type="EMBL" id="JAKRYL010000025">
    <property type="protein sequence ID" value="MCL7749203.1"/>
    <property type="molecule type" value="Genomic_DNA"/>
</dbReference>
<keyword evidence="3" id="KW-1185">Reference proteome</keyword>
<dbReference type="Proteomes" id="UP001139150">
    <property type="component" value="Unassembled WGS sequence"/>
</dbReference>
<accession>A0A9X2CVW4</accession>
<evidence type="ECO:0000313" key="3">
    <source>
        <dbReference type="Proteomes" id="UP001139150"/>
    </source>
</evidence>
<organism evidence="2 3">
    <name type="scientific">Halalkalibacter alkaliphilus</name>
    <dbReference type="NCBI Taxonomy" id="2917993"/>
    <lineage>
        <taxon>Bacteria</taxon>
        <taxon>Bacillati</taxon>
        <taxon>Bacillota</taxon>
        <taxon>Bacilli</taxon>
        <taxon>Bacillales</taxon>
        <taxon>Bacillaceae</taxon>
        <taxon>Halalkalibacter</taxon>
    </lineage>
</organism>
<feature type="transmembrane region" description="Helical" evidence="1">
    <location>
        <begin position="50"/>
        <end position="73"/>
    </location>
</feature>
<evidence type="ECO:0000313" key="2">
    <source>
        <dbReference type="EMBL" id="MCL7749203.1"/>
    </source>
</evidence>
<evidence type="ECO:0000256" key="1">
    <source>
        <dbReference type="SAM" id="Phobius"/>
    </source>
</evidence>
<proteinExistence type="predicted"/>
<protein>
    <submittedName>
        <fullName evidence="2">Uncharacterized protein</fullName>
    </submittedName>
</protein>
<keyword evidence="1" id="KW-0812">Transmembrane</keyword>
<sequence>MKNKIAIAIKVIAVLQIIVGFFAGLIAANVEVSYTYLTGTYTEFNWTIAIIWWLASIITSIFLLGFAEIVHLLQKIADKVESNNKPFISSIIHEGKTE</sequence>
<dbReference type="AlphaFoldDB" id="A0A9X2CVW4"/>
<feature type="transmembrane region" description="Helical" evidence="1">
    <location>
        <begin position="7"/>
        <end position="30"/>
    </location>
</feature>
<comment type="caution">
    <text evidence="2">The sequence shown here is derived from an EMBL/GenBank/DDBJ whole genome shotgun (WGS) entry which is preliminary data.</text>
</comment>
<name>A0A9X2CVW4_9BACI</name>
<reference evidence="2" key="1">
    <citation type="submission" date="2022-02" db="EMBL/GenBank/DDBJ databases">
        <title>Halalkalibacter sp. nov. isolated from Lonar Lake, India.</title>
        <authorList>
            <person name="Joshi A."/>
            <person name="Thite S."/>
            <person name="Lodha T."/>
        </authorList>
    </citation>
    <scope>NUCLEOTIDE SEQUENCE</scope>
    <source>
        <strain evidence="2">MEB205</strain>
    </source>
</reference>
<keyword evidence="1" id="KW-0472">Membrane</keyword>
<gene>
    <name evidence="2" type="ORF">MF646_18950</name>
</gene>